<dbReference type="EnsemblMetazoa" id="HelroT194043">
    <property type="protein sequence ID" value="HelroP194043"/>
    <property type="gene ID" value="HelroG194043"/>
</dbReference>
<dbReference type="PROSITE" id="PS51029">
    <property type="entry name" value="MADF"/>
    <property type="match status" value="1"/>
</dbReference>
<dbReference type="InterPro" id="IPR006578">
    <property type="entry name" value="MADF-dom"/>
</dbReference>
<dbReference type="SMART" id="SM00595">
    <property type="entry name" value="MADF"/>
    <property type="match status" value="1"/>
</dbReference>
<feature type="region of interest" description="Disordered" evidence="1">
    <location>
        <begin position="112"/>
        <end position="152"/>
    </location>
</feature>
<feature type="domain" description="MADF" evidence="2">
    <location>
        <begin position="13"/>
        <end position="103"/>
    </location>
</feature>
<dbReference type="GeneID" id="20212864"/>
<dbReference type="GO" id="GO:0006357">
    <property type="term" value="P:regulation of transcription by RNA polymerase II"/>
    <property type="evidence" value="ECO:0000318"/>
    <property type="project" value="GO_Central"/>
</dbReference>
<dbReference type="OrthoDB" id="5984255at2759"/>
<dbReference type="InParanoid" id="T1FVL8"/>
<evidence type="ECO:0000313" key="4">
    <source>
        <dbReference type="EnsemblMetazoa" id="HelroP194043"/>
    </source>
</evidence>
<dbReference type="GO" id="GO:0005634">
    <property type="term" value="C:nucleus"/>
    <property type="evidence" value="ECO:0000318"/>
    <property type="project" value="GO_Central"/>
</dbReference>
<dbReference type="KEGG" id="hro:HELRODRAFT_194043"/>
<organism evidence="4 5">
    <name type="scientific">Helobdella robusta</name>
    <name type="common">Californian leech</name>
    <dbReference type="NCBI Taxonomy" id="6412"/>
    <lineage>
        <taxon>Eukaryota</taxon>
        <taxon>Metazoa</taxon>
        <taxon>Spiralia</taxon>
        <taxon>Lophotrochozoa</taxon>
        <taxon>Annelida</taxon>
        <taxon>Clitellata</taxon>
        <taxon>Hirudinea</taxon>
        <taxon>Rhynchobdellida</taxon>
        <taxon>Glossiphoniidae</taxon>
        <taxon>Helobdella</taxon>
    </lineage>
</organism>
<dbReference type="AlphaFoldDB" id="T1FVL8"/>
<protein>
    <recommendedName>
        <fullName evidence="2">MADF domain-containing protein</fullName>
    </recommendedName>
</protein>
<sequence>MNLGKCLKEFDELLIVKIKENPCLYNHKSKDLRSQTTKQNAWRSVARDLGVDENKCRRRWRLIRDTYVRYKKAQSQESPSQKHLKKEDNPVMDCLNFLDAFVKHRRMIKNEQLDETNSPVDYDEGFGQENPATALTGDSDNDNDNVSSDSLNTPYDAFTENSFQVPSSGDYFSFSKIKREDNLLTERNMFPDRVLYNSLMNGDHNHQKNIDELDCFVKSVSGTLHRFTPKQQAIAKVKIQQLLLDIEFGDENSTSVLEPNLQTAKNT</sequence>
<dbReference type="HOGENOM" id="CLU_080630_2_0_1"/>
<name>T1FVL8_HELRO</name>
<gene>
    <name evidence="4" type="primary">20212864</name>
    <name evidence="3" type="ORF">HELRODRAFT_194043</name>
</gene>
<dbReference type="EMBL" id="KB097605">
    <property type="protein sequence ID" value="ESN93512.1"/>
    <property type="molecule type" value="Genomic_DNA"/>
</dbReference>
<keyword evidence="5" id="KW-1185">Reference proteome</keyword>
<dbReference type="RefSeq" id="XP_009028376.1">
    <property type="nucleotide sequence ID" value="XM_009030128.1"/>
</dbReference>
<dbReference type="EMBL" id="AMQM01007384">
    <property type="status" value="NOT_ANNOTATED_CDS"/>
    <property type="molecule type" value="Genomic_DNA"/>
</dbReference>
<dbReference type="PANTHER" id="PTHR12243:SF67">
    <property type="entry name" value="COREPRESSOR OF PANGOLIN, ISOFORM A-RELATED"/>
    <property type="match status" value="1"/>
</dbReference>
<proteinExistence type="predicted"/>
<accession>T1FVL8</accession>
<reference evidence="5" key="1">
    <citation type="submission" date="2012-12" db="EMBL/GenBank/DDBJ databases">
        <authorList>
            <person name="Hellsten U."/>
            <person name="Grimwood J."/>
            <person name="Chapman J.A."/>
            <person name="Shapiro H."/>
            <person name="Aerts A."/>
            <person name="Otillar R.P."/>
            <person name="Terry A.Y."/>
            <person name="Boore J.L."/>
            <person name="Simakov O."/>
            <person name="Marletaz F."/>
            <person name="Cho S.-J."/>
            <person name="Edsinger-Gonzales E."/>
            <person name="Havlak P."/>
            <person name="Kuo D.-H."/>
            <person name="Larsson T."/>
            <person name="Lv J."/>
            <person name="Arendt D."/>
            <person name="Savage R."/>
            <person name="Osoegawa K."/>
            <person name="de Jong P."/>
            <person name="Lindberg D.R."/>
            <person name="Seaver E.C."/>
            <person name="Weisblat D.A."/>
            <person name="Putnam N.H."/>
            <person name="Grigoriev I.V."/>
            <person name="Rokhsar D.S."/>
        </authorList>
    </citation>
    <scope>NUCLEOTIDE SEQUENCE</scope>
</reference>
<dbReference type="GO" id="GO:0005667">
    <property type="term" value="C:transcription regulator complex"/>
    <property type="evidence" value="ECO:0000318"/>
    <property type="project" value="GO_Central"/>
</dbReference>
<dbReference type="InterPro" id="IPR039353">
    <property type="entry name" value="TF_Adf1"/>
</dbReference>
<dbReference type="CTD" id="20212864"/>
<evidence type="ECO:0000313" key="5">
    <source>
        <dbReference type="Proteomes" id="UP000015101"/>
    </source>
</evidence>
<reference evidence="3 5" key="2">
    <citation type="journal article" date="2013" name="Nature">
        <title>Insights into bilaterian evolution from three spiralian genomes.</title>
        <authorList>
            <person name="Simakov O."/>
            <person name="Marletaz F."/>
            <person name="Cho S.J."/>
            <person name="Edsinger-Gonzales E."/>
            <person name="Havlak P."/>
            <person name="Hellsten U."/>
            <person name="Kuo D.H."/>
            <person name="Larsson T."/>
            <person name="Lv J."/>
            <person name="Arendt D."/>
            <person name="Savage R."/>
            <person name="Osoegawa K."/>
            <person name="de Jong P."/>
            <person name="Grimwood J."/>
            <person name="Chapman J.A."/>
            <person name="Shapiro H."/>
            <person name="Aerts A."/>
            <person name="Otillar R.P."/>
            <person name="Terry A.Y."/>
            <person name="Boore J.L."/>
            <person name="Grigoriev I.V."/>
            <person name="Lindberg D.R."/>
            <person name="Seaver E.C."/>
            <person name="Weisblat D.A."/>
            <person name="Putnam N.H."/>
            <person name="Rokhsar D.S."/>
        </authorList>
    </citation>
    <scope>NUCLEOTIDE SEQUENCE</scope>
</reference>
<dbReference type="Pfam" id="PF10545">
    <property type="entry name" value="MADF_DNA_bdg"/>
    <property type="match status" value="1"/>
</dbReference>
<evidence type="ECO:0000313" key="3">
    <source>
        <dbReference type="EMBL" id="ESN93512.1"/>
    </source>
</evidence>
<dbReference type="OMA" id="FEIRLID"/>
<evidence type="ECO:0000259" key="2">
    <source>
        <dbReference type="PROSITE" id="PS51029"/>
    </source>
</evidence>
<reference evidence="4" key="3">
    <citation type="submission" date="2015-06" db="UniProtKB">
        <authorList>
            <consortium name="EnsemblMetazoa"/>
        </authorList>
    </citation>
    <scope>IDENTIFICATION</scope>
</reference>
<evidence type="ECO:0000256" key="1">
    <source>
        <dbReference type="SAM" id="MobiDB-lite"/>
    </source>
</evidence>
<dbReference type="PANTHER" id="PTHR12243">
    <property type="entry name" value="MADF DOMAIN TRANSCRIPTION FACTOR"/>
    <property type="match status" value="1"/>
</dbReference>
<dbReference type="eggNOG" id="ENOG502T7IY">
    <property type="taxonomic scope" value="Eukaryota"/>
</dbReference>
<dbReference type="FunCoup" id="T1FVL8">
    <property type="interactions" value="71"/>
</dbReference>
<dbReference type="Proteomes" id="UP000015101">
    <property type="component" value="Unassembled WGS sequence"/>
</dbReference>